<organism evidence="1">
    <name type="scientific">Mytilinidion resinicola</name>
    <dbReference type="NCBI Taxonomy" id="574789"/>
    <lineage>
        <taxon>Eukaryota</taxon>
        <taxon>Fungi</taxon>
        <taxon>Dikarya</taxon>
        <taxon>Ascomycota</taxon>
        <taxon>Pezizomycotina</taxon>
        <taxon>Dothideomycetes</taxon>
        <taxon>Pleosporomycetidae</taxon>
        <taxon>Mytilinidiales</taxon>
        <taxon>Mytilinidiaceae</taxon>
        <taxon>Mytilinidion</taxon>
    </lineage>
</organism>
<name>A0A6A6XZX5_9PEZI</name>
<keyword evidence="2" id="KW-1185">Reference proteome</keyword>
<evidence type="ECO:0000313" key="1">
    <source>
        <dbReference type="EMBL" id="KAF2801294.1"/>
    </source>
</evidence>
<gene>
    <name evidence="1 3" type="ORF">BDZ99DRAFT_403660</name>
</gene>
<dbReference type="EMBL" id="MU003733">
    <property type="protein sequence ID" value="KAF2801294.1"/>
    <property type="molecule type" value="Genomic_DNA"/>
</dbReference>
<feature type="non-terminal residue" evidence="1">
    <location>
        <position position="1"/>
    </location>
</feature>
<dbReference type="OrthoDB" id="4508185at2759"/>
<reference evidence="3" key="2">
    <citation type="submission" date="2020-04" db="EMBL/GenBank/DDBJ databases">
        <authorList>
            <consortium name="NCBI Genome Project"/>
        </authorList>
    </citation>
    <scope>NUCLEOTIDE SEQUENCE</scope>
    <source>
        <strain evidence="3">CBS 304.34</strain>
    </source>
</reference>
<dbReference type="Proteomes" id="UP000504636">
    <property type="component" value="Unplaced"/>
</dbReference>
<evidence type="ECO:0000313" key="2">
    <source>
        <dbReference type="Proteomes" id="UP000504636"/>
    </source>
</evidence>
<dbReference type="RefSeq" id="XP_033568258.1">
    <property type="nucleotide sequence ID" value="XM_033716354.1"/>
</dbReference>
<dbReference type="GeneID" id="54457247"/>
<sequence length="80" mass="8422">ISPCNAINSTTTTIIPPCSAHAGNINNKLFPALVGITATTGLSPAIIIAITSSCTPRNTAFIPIIRFNYTAISIFLNRAY</sequence>
<reference evidence="3" key="3">
    <citation type="submission" date="2025-04" db="UniProtKB">
        <authorList>
            <consortium name="RefSeq"/>
        </authorList>
    </citation>
    <scope>IDENTIFICATION</scope>
    <source>
        <strain evidence="3">CBS 304.34</strain>
    </source>
</reference>
<proteinExistence type="predicted"/>
<dbReference type="AlphaFoldDB" id="A0A6A6XZX5"/>
<protein>
    <submittedName>
        <fullName evidence="1 3">Uncharacterized protein</fullName>
    </submittedName>
</protein>
<evidence type="ECO:0000313" key="3">
    <source>
        <dbReference type="RefSeq" id="XP_033568258.1"/>
    </source>
</evidence>
<accession>A0A6A6XZX5</accession>
<reference evidence="1 3" key="1">
    <citation type="journal article" date="2020" name="Stud. Mycol.">
        <title>101 Dothideomycetes genomes: a test case for predicting lifestyles and emergence of pathogens.</title>
        <authorList>
            <person name="Haridas S."/>
            <person name="Albert R."/>
            <person name="Binder M."/>
            <person name="Bloem J."/>
            <person name="Labutti K."/>
            <person name="Salamov A."/>
            <person name="Andreopoulos B."/>
            <person name="Baker S."/>
            <person name="Barry K."/>
            <person name="Bills G."/>
            <person name="Bluhm B."/>
            <person name="Cannon C."/>
            <person name="Castanera R."/>
            <person name="Culley D."/>
            <person name="Daum C."/>
            <person name="Ezra D."/>
            <person name="Gonzalez J."/>
            <person name="Henrissat B."/>
            <person name="Kuo A."/>
            <person name="Liang C."/>
            <person name="Lipzen A."/>
            <person name="Lutzoni F."/>
            <person name="Magnuson J."/>
            <person name="Mondo S."/>
            <person name="Nolan M."/>
            <person name="Ohm R."/>
            <person name="Pangilinan J."/>
            <person name="Park H.-J."/>
            <person name="Ramirez L."/>
            <person name="Alfaro M."/>
            <person name="Sun H."/>
            <person name="Tritt A."/>
            <person name="Yoshinaga Y."/>
            <person name="Zwiers L.-H."/>
            <person name="Turgeon B."/>
            <person name="Goodwin S."/>
            <person name="Spatafora J."/>
            <person name="Crous P."/>
            <person name="Grigoriev I."/>
        </authorList>
    </citation>
    <scope>NUCLEOTIDE SEQUENCE</scope>
    <source>
        <strain evidence="1 3">CBS 304.34</strain>
    </source>
</reference>